<dbReference type="RefSeq" id="WP_085910561.1">
    <property type="nucleotide sequence ID" value="NZ_AP018920.1"/>
</dbReference>
<reference evidence="2 3" key="1">
    <citation type="submission" date="2016-09" db="EMBL/GenBank/DDBJ databases">
        <title>Pseudonocardia autotrophica DSM535, a candidate organism with high potential of specific P450 cytochromes.</title>
        <authorList>
            <person name="Grumaz C."/>
            <person name="Vainshtein Y."/>
            <person name="Kirstahler P."/>
            <person name="Sohn K."/>
        </authorList>
    </citation>
    <scope>NUCLEOTIDE SEQUENCE [LARGE SCALE GENOMIC DNA]</scope>
    <source>
        <strain evidence="2 3">DSM 535</strain>
    </source>
</reference>
<protein>
    <submittedName>
        <fullName evidence="2">Outer membrane biogenesis protein BamB</fullName>
    </submittedName>
</protein>
<dbReference type="AlphaFoldDB" id="A0A1Y2N9G2"/>
<sequence length="416" mass="42563">MRQRWTVMVVAAVLVAGLAVVAGVAAGRCSAGGNPEAVAGAESGADTSSARQLTARAESDAIAGPAAAGIPATPRWGLWSGIRGPDGTALPEITGTAATGDRIVTVQLGADERQLLAGYAAADGTPLWAATLPRGRYSPEVLLTGDSVLVHGGGEVSAFDPASGELRWCTAVSGDARVSVLDTGRGALVAEQDADRSRLRLLDRATGEQHWSRDYRVHDGGVAPVVAGDVVTVFAVGEDRSGVQAFRLGTGEPGWSLTDDLPRPFGVAGGVLLVRSGTGLHGVEPGSGALLWSSERFDPHLRPGVAVRSPGRPGDPALLLQPSEPGGVTAFDPATGALRWELPGELVRPTLRDGVQRADTVGDRLLLQGRRTGLVAADPATGRITGRAGDASPMTHGPGLAVVTGPGRTTVLTWDD</sequence>
<feature type="domain" description="Pyrrolo-quinoline quinone repeat" evidence="1">
    <location>
        <begin position="114"/>
        <end position="257"/>
    </location>
</feature>
<evidence type="ECO:0000313" key="2">
    <source>
        <dbReference type="EMBL" id="OSY44102.1"/>
    </source>
</evidence>
<name>A0A1Y2N9G2_PSEAH</name>
<dbReference type="PANTHER" id="PTHR34512:SF30">
    <property type="entry name" value="OUTER MEMBRANE PROTEIN ASSEMBLY FACTOR BAMB"/>
    <property type="match status" value="1"/>
</dbReference>
<dbReference type="Gene3D" id="2.130.10.10">
    <property type="entry name" value="YVTN repeat-like/Quinoprotein amine dehydrogenase"/>
    <property type="match status" value="1"/>
</dbReference>
<dbReference type="Proteomes" id="UP000194360">
    <property type="component" value="Unassembled WGS sequence"/>
</dbReference>
<feature type="domain" description="Pyrrolo-quinoline quinone repeat" evidence="1">
    <location>
        <begin position="326"/>
        <end position="384"/>
    </location>
</feature>
<comment type="caution">
    <text evidence="2">The sequence shown here is derived from an EMBL/GenBank/DDBJ whole genome shotgun (WGS) entry which is preliminary data.</text>
</comment>
<keyword evidence="3" id="KW-1185">Reference proteome</keyword>
<dbReference type="STRING" id="2074.BG845_00223"/>
<dbReference type="InterPro" id="IPR015943">
    <property type="entry name" value="WD40/YVTN_repeat-like_dom_sf"/>
</dbReference>
<evidence type="ECO:0000259" key="1">
    <source>
        <dbReference type="Pfam" id="PF13360"/>
    </source>
</evidence>
<dbReference type="PANTHER" id="PTHR34512">
    <property type="entry name" value="CELL SURFACE PROTEIN"/>
    <property type="match status" value="1"/>
</dbReference>
<dbReference type="Gene3D" id="2.40.10.480">
    <property type="match status" value="1"/>
</dbReference>
<dbReference type="EMBL" id="MIGB01000001">
    <property type="protein sequence ID" value="OSY44102.1"/>
    <property type="molecule type" value="Genomic_DNA"/>
</dbReference>
<dbReference type="Pfam" id="PF13360">
    <property type="entry name" value="PQQ_2"/>
    <property type="match status" value="2"/>
</dbReference>
<evidence type="ECO:0000313" key="3">
    <source>
        <dbReference type="Proteomes" id="UP000194360"/>
    </source>
</evidence>
<proteinExistence type="predicted"/>
<accession>A0A1Y2N9G2</accession>
<dbReference type="InterPro" id="IPR011047">
    <property type="entry name" value="Quinoprotein_ADH-like_sf"/>
</dbReference>
<gene>
    <name evidence="2" type="ORF">BG845_00223</name>
</gene>
<organism evidence="2 3">
    <name type="scientific">Pseudonocardia autotrophica</name>
    <name type="common">Amycolata autotrophica</name>
    <name type="synonym">Nocardia autotrophica</name>
    <dbReference type="NCBI Taxonomy" id="2074"/>
    <lineage>
        <taxon>Bacteria</taxon>
        <taxon>Bacillati</taxon>
        <taxon>Actinomycetota</taxon>
        <taxon>Actinomycetes</taxon>
        <taxon>Pseudonocardiales</taxon>
        <taxon>Pseudonocardiaceae</taxon>
        <taxon>Pseudonocardia</taxon>
    </lineage>
</organism>
<dbReference type="InterPro" id="IPR002372">
    <property type="entry name" value="PQQ_rpt_dom"/>
</dbReference>
<dbReference type="SUPFAM" id="SSF50998">
    <property type="entry name" value="Quinoprotein alcohol dehydrogenase-like"/>
    <property type="match status" value="1"/>
</dbReference>
<dbReference type="OrthoDB" id="3757373at2"/>